<dbReference type="KEGG" id="psez:HME7025_00444"/>
<dbReference type="RefSeq" id="WP_109322074.1">
    <property type="nucleotide sequence ID" value="NZ_CP029346.1"/>
</dbReference>
<dbReference type="OrthoDB" id="978691at2"/>
<dbReference type="EMBL" id="CP029346">
    <property type="protein sequence ID" value="AWL08316.1"/>
    <property type="molecule type" value="Genomic_DNA"/>
</dbReference>
<dbReference type="Proteomes" id="UP000245468">
    <property type="component" value="Chromosome"/>
</dbReference>
<proteinExistence type="predicted"/>
<evidence type="ECO:0000313" key="2">
    <source>
        <dbReference type="Proteomes" id="UP000245468"/>
    </source>
</evidence>
<reference evidence="2" key="1">
    <citation type="submission" date="2018-05" db="EMBL/GenBank/DDBJ databases">
        <title>Pseudarcicella sp. HME7025 Genome sequencing and assembly.</title>
        <authorList>
            <person name="Kim H."/>
            <person name="Kang H."/>
            <person name="Joh K."/>
        </authorList>
    </citation>
    <scope>NUCLEOTIDE SEQUENCE [LARGE SCALE GENOMIC DNA]</scope>
    <source>
        <strain evidence="2">HME7025</strain>
    </source>
</reference>
<gene>
    <name evidence="1" type="ORF">HME7025_00444</name>
</gene>
<dbReference type="AlphaFoldDB" id="A0A2S2DSG8"/>
<protein>
    <recommendedName>
        <fullName evidence="3">ABC transporter ATPase</fullName>
    </recommendedName>
</protein>
<keyword evidence="2" id="KW-1185">Reference proteome</keyword>
<evidence type="ECO:0008006" key="3">
    <source>
        <dbReference type="Google" id="ProtNLM"/>
    </source>
</evidence>
<accession>A0A2S2DSG8</accession>
<name>A0A2S2DSG8_9BACT</name>
<sequence length="164" mass="18572">MYVEFQQLPAHARVWIYQANRAFNEQESAFVQSYLKQAVQDWNAHGVPLAGSFQIRYNQIIVIAVDEHHHAASGCSIDASTGWFKDLAFQMGMDFFDRSVALVQEDNLILFPLLGVKQVINEGHINADSLIAIPQVKDLADYRSNWPAKAKDSWLKKYFVAASV</sequence>
<evidence type="ECO:0000313" key="1">
    <source>
        <dbReference type="EMBL" id="AWL08316.1"/>
    </source>
</evidence>
<organism evidence="1 2">
    <name type="scientific">Aquirufa nivalisilvae</name>
    <dbReference type="NCBI Taxonomy" id="2516557"/>
    <lineage>
        <taxon>Bacteria</taxon>
        <taxon>Pseudomonadati</taxon>
        <taxon>Bacteroidota</taxon>
        <taxon>Cytophagia</taxon>
        <taxon>Cytophagales</taxon>
        <taxon>Flectobacillaceae</taxon>
        <taxon>Aquirufa</taxon>
    </lineage>
</organism>